<dbReference type="KEGG" id="nod:FOH10_08580"/>
<name>A0A516NIQ5_9NOCA</name>
<keyword evidence="1" id="KW-0812">Transmembrane</keyword>
<sequence length="136" mass="14907">MRAQGSPQPPPWVPVTVVASKPIRLRHGSAPMLVEFAPGLRFDLRPGENRIMVPVGRFRAQLWSQYALWSVGRAVLDIDTTRGPVWLYYAAPRTIYSAGAADFRECERPGAGVYAAIIAAAVLIPLTIVLVAVLQR</sequence>
<dbReference type="GeneID" id="80332450"/>
<dbReference type="RefSeq" id="WP_143980315.1">
    <property type="nucleotide sequence ID" value="NZ_CP041695.1"/>
</dbReference>
<proteinExistence type="predicted"/>
<dbReference type="Proteomes" id="UP000317039">
    <property type="component" value="Chromosome"/>
</dbReference>
<evidence type="ECO:0000313" key="3">
    <source>
        <dbReference type="Proteomes" id="UP000317039"/>
    </source>
</evidence>
<protein>
    <submittedName>
        <fullName evidence="2">Uncharacterized protein</fullName>
    </submittedName>
</protein>
<evidence type="ECO:0000256" key="1">
    <source>
        <dbReference type="SAM" id="Phobius"/>
    </source>
</evidence>
<dbReference type="AlphaFoldDB" id="A0A516NIQ5"/>
<accession>A0A516NIQ5</accession>
<feature type="transmembrane region" description="Helical" evidence="1">
    <location>
        <begin position="113"/>
        <end position="134"/>
    </location>
</feature>
<reference evidence="2 3" key="1">
    <citation type="submission" date="2019-07" db="EMBL/GenBank/DDBJ databases">
        <title>Complete Genome Sequence and Methylome Analysis of Nocardia otitidis-caviarum NEB252.</title>
        <authorList>
            <person name="Fomenkov A."/>
            <person name="Anton B.P."/>
            <person name="Vincze T."/>
            <person name="Roberts R.J."/>
        </authorList>
    </citation>
    <scope>NUCLEOTIDE SEQUENCE [LARGE SCALE GENOMIC DNA]</scope>
    <source>
        <strain evidence="2 3">NEB252</strain>
    </source>
</reference>
<dbReference type="EMBL" id="CP041695">
    <property type="protein sequence ID" value="QDP78786.1"/>
    <property type="molecule type" value="Genomic_DNA"/>
</dbReference>
<keyword evidence="1" id="KW-0472">Membrane</keyword>
<keyword evidence="1" id="KW-1133">Transmembrane helix</keyword>
<evidence type="ECO:0000313" key="2">
    <source>
        <dbReference type="EMBL" id="QDP78786.1"/>
    </source>
</evidence>
<gene>
    <name evidence="2" type="ORF">FOH10_08580</name>
</gene>
<organism evidence="2 3">
    <name type="scientific">Nocardia otitidiscaviarum</name>
    <dbReference type="NCBI Taxonomy" id="1823"/>
    <lineage>
        <taxon>Bacteria</taxon>
        <taxon>Bacillati</taxon>
        <taxon>Actinomycetota</taxon>
        <taxon>Actinomycetes</taxon>
        <taxon>Mycobacteriales</taxon>
        <taxon>Nocardiaceae</taxon>
        <taxon>Nocardia</taxon>
    </lineage>
</organism>